<organism evidence="1 2">
    <name type="scientific">Roseateles asaccharophilus</name>
    <dbReference type="NCBI Taxonomy" id="582607"/>
    <lineage>
        <taxon>Bacteria</taxon>
        <taxon>Pseudomonadati</taxon>
        <taxon>Pseudomonadota</taxon>
        <taxon>Betaproteobacteria</taxon>
        <taxon>Burkholderiales</taxon>
        <taxon>Sphaerotilaceae</taxon>
        <taxon>Roseateles</taxon>
    </lineage>
</organism>
<keyword evidence="2" id="KW-1185">Reference proteome</keyword>
<evidence type="ECO:0008006" key="3">
    <source>
        <dbReference type="Google" id="ProtNLM"/>
    </source>
</evidence>
<evidence type="ECO:0000313" key="1">
    <source>
        <dbReference type="EMBL" id="MDR7334022.1"/>
    </source>
</evidence>
<dbReference type="RefSeq" id="WP_310330200.1">
    <property type="nucleotide sequence ID" value="NZ_JAVDXV010000006.1"/>
</dbReference>
<sequence length="196" mass="21003">MARQGVGGTGASANVRFQSIYPEASMPFLCVRVAVLCLLTLGLQCATAQGLTRKQYEMRVEKLGTRLGHAAIRSSLPMNRRYAELDDAEKARVRADYEGMPAADEPPYPAEGMLPVFVAIKAAMDRLGTQGQLTLVADVDASGKVQHVDTFGSVDVDFARFVSGVIVATPFKPGVCAGKPCAMQSVLRMSFSSVEQ</sequence>
<gene>
    <name evidence="1" type="ORF">J2X21_003174</name>
</gene>
<evidence type="ECO:0000313" key="2">
    <source>
        <dbReference type="Proteomes" id="UP001180825"/>
    </source>
</evidence>
<dbReference type="EMBL" id="JAVDXV010000006">
    <property type="protein sequence ID" value="MDR7334022.1"/>
    <property type="molecule type" value="Genomic_DNA"/>
</dbReference>
<reference evidence="1 2" key="1">
    <citation type="submission" date="2023-07" db="EMBL/GenBank/DDBJ databases">
        <title>Sorghum-associated microbial communities from plants grown in Nebraska, USA.</title>
        <authorList>
            <person name="Schachtman D."/>
        </authorList>
    </citation>
    <scope>NUCLEOTIDE SEQUENCE [LARGE SCALE GENOMIC DNA]</scope>
    <source>
        <strain evidence="1 2">BE316</strain>
    </source>
</reference>
<name>A0ABU2A9Z5_9BURK</name>
<protein>
    <recommendedName>
        <fullName evidence="3">TonB C-terminal domain-containing protein</fullName>
    </recommendedName>
</protein>
<dbReference type="Proteomes" id="UP001180825">
    <property type="component" value="Unassembled WGS sequence"/>
</dbReference>
<proteinExistence type="predicted"/>
<accession>A0ABU2A9Z5</accession>
<comment type="caution">
    <text evidence="1">The sequence shown here is derived from an EMBL/GenBank/DDBJ whole genome shotgun (WGS) entry which is preliminary data.</text>
</comment>